<dbReference type="Proteomes" id="UP000245391">
    <property type="component" value="Unassembled WGS sequence"/>
</dbReference>
<name>A0A317F3G3_9SPHI</name>
<gene>
    <name evidence="2" type="ORF">DF947_01745</name>
</gene>
<accession>A0A317F3G3</accession>
<evidence type="ECO:0000313" key="3">
    <source>
        <dbReference type="Proteomes" id="UP000245391"/>
    </source>
</evidence>
<reference evidence="3" key="1">
    <citation type="submission" date="2018-05" db="EMBL/GenBank/DDBJ databases">
        <title>Pedobacter paludis sp. nov., isolated from wetland soil.</title>
        <authorList>
            <person name="Zhang Y."/>
        </authorList>
    </citation>
    <scope>NUCLEOTIDE SEQUENCE [LARGE SCALE GENOMIC DNA]</scope>
    <source>
        <strain evidence="3">R-8</strain>
    </source>
</reference>
<evidence type="ECO:0000256" key="1">
    <source>
        <dbReference type="SAM" id="SignalP"/>
    </source>
</evidence>
<dbReference type="EMBL" id="QGNY01000001">
    <property type="protein sequence ID" value="PWS33375.1"/>
    <property type="molecule type" value="Genomic_DNA"/>
</dbReference>
<feature type="chain" id="PRO_5016275603" evidence="1">
    <location>
        <begin position="20"/>
        <end position="476"/>
    </location>
</feature>
<keyword evidence="3" id="KW-1185">Reference proteome</keyword>
<protein>
    <submittedName>
        <fullName evidence="2">Uncharacterized protein</fullName>
    </submittedName>
</protein>
<comment type="caution">
    <text evidence="2">The sequence shown here is derived from an EMBL/GenBank/DDBJ whole genome shotgun (WGS) entry which is preliminary data.</text>
</comment>
<proteinExistence type="predicted"/>
<organism evidence="2 3">
    <name type="scientific">Pedobacter paludis</name>
    <dbReference type="NCBI Taxonomy" id="2203212"/>
    <lineage>
        <taxon>Bacteria</taxon>
        <taxon>Pseudomonadati</taxon>
        <taxon>Bacteroidota</taxon>
        <taxon>Sphingobacteriia</taxon>
        <taxon>Sphingobacteriales</taxon>
        <taxon>Sphingobacteriaceae</taxon>
        <taxon>Pedobacter</taxon>
    </lineage>
</organism>
<feature type="signal peptide" evidence="1">
    <location>
        <begin position="1"/>
        <end position="19"/>
    </location>
</feature>
<evidence type="ECO:0000313" key="2">
    <source>
        <dbReference type="EMBL" id="PWS33375.1"/>
    </source>
</evidence>
<sequence length="476" mass="53147">MKSKLTLMLTLFISFSLKAQNNIELSYDAASKTLTKTTTNAIVSAFNPLTAINIKVANLGTEILVVRATYNTEVTIAQSRSGNEINIVPLSADQVKEYRTYDISIQVGSAQAVNYTYVAKKNDTPTVNNLPSNSIAEEIRFLFPRFNINDYGIKVIAARDASYQYTGDDYTHIFLDQFGNVLLGVMPQGVANRQYIVHVVYLTEKENPNRISYSINQTKGAFSATLVFNNAGQMGSNLGAQAGGSTDKTVSYVWKHQEFPLRISTDNIEFELYRNNITYASTPVLESTLIAKKTIEMTKLYHGSFDVGVLNTRLANPSYELLPSNSAPDQKVVKESNQGDRIVLTAMATFYVSPIVLLESLTGKDIPKYKLYGRNFFDDHKFYERIFPSIGVAVSEKALKNIFFGFNWELVRGASVFGGVHYGEVNTFSHDDNFKFQQTAVSEADFNLRTNKHWKRGLSFGANLDVLVITNLLKAK</sequence>
<keyword evidence="1" id="KW-0732">Signal</keyword>
<dbReference type="AlphaFoldDB" id="A0A317F3G3"/>